<dbReference type="Proteomes" id="UP001497512">
    <property type="component" value="Chromosome 7"/>
</dbReference>
<organism evidence="8 9">
    <name type="scientific">Sphagnum troendelagicum</name>
    <dbReference type="NCBI Taxonomy" id="128251"/>
    <lineage>
        <taxon>Eukaryota</taxon>
        <taxon>Viridiplantae</taxon>
        <taxon>Streptophyta</taxon>
        <taxon>Embryophyta</taxon>
        <taxon>Bryophyta</taxon>
        <taxon>Sphagnophytina</taxon>
        <taxon>Sphagnopsida</taxon>
        <taxon>Sphagnales</taxon>
        <taxon>Sphagnaceae</taxon>
        <taxon>Sphagnum</taxon>
    </lineage>
</organism>
<dbReference type="PANTHER" id="PTHR12297:SF3">
    <property type="entry name" value="HIG1 DOMAIN FAMILY MEMBER 1A"/>
    <property type="match status" value="1"/>
</dbReference>
<evidence type="ECO:0000256" key="4">
    <source>
        <dbReference type="ARBA" id="ARBA00023128"/>
    </source>
</evidence>
<dbReference type="PROSITE" id="PS51503">
    <property type="entry name" value="HIG1"/>
    <property type="match status" value="1"/>
</dbReference>
<evidence type="ECO:0000256" key="5">
    <source>
        <dbReference type="ARBA" id="ARBA00023136"/>
    </source>
</evidence>
<keyword evidence="3 6" id="KW-1133">Transmembrane helix</keyword>
<feature type="transmembrane region" description="Helical" evidence="6">
    <location>
        <begin position="55"/>
        <end position="75"/>
    </location>
</feature>
<gene>
    <name evidence="8" type="ORF">CSSPTR1EN2_LOCUS20315</name>
</gene>
<keyword evidence="2 6" id="KW-0812">Transmembrane</keyword>
<dbReference type="PANTHER" id="PTHR12297">
    <property type="entry name" value="HYPOXIA-INDUCBILE GENE 1 HIG1 -RELATED"/>
    <property type="match status" value="1"/>
</dbReference>
<feature type="domain" description="HIG1" evidence="7">
    <location>
        <begin position="1"/>
        <end position="79"/>
    </location>
</feature>
<evidence type="ECO:0000256" key="6">
    <source>
        <dbReference type="SAM" id="Phobius"/>
    </source>
</evidence>
<evidence type="ECO:0000256" key="2">
    <source>
        <dbReference type="ARBA" id="ARBA00022692"/>
    </source>
</evidence>
<sequence length="79" mass="8611">MGTRDIENLDAEDMFNEKDRRNPLVLCGAIATAGVLCAGLLAFRKGDFNRSQQMMRARVGFQAATVALMVGTVYVQGKT</sequence>
<protein>
    <recommendedName>
        <fullName evidence="7">HIG1 domain-containing protein</fullName>
    </recommendedName>
</protein>
<dbReference type="InterPro" id="IPR007667">
    <property type="entry name" value="Hypoxia_induced_domain"/>
</dbReference>
<reference evidence="8" key="1">
    <citation type="submission" date="2024-02" db="EMBL/GenBank/DDBJ databases">
        <authorList>
            <consortium name="ELIXIR-Norway"/>
            <consortium name="Elixir Norway"/>
        </authorList>
    </citation>
    <scope>NUCLEOTIDE SEQUENCE</scope>
</reference>
<name>A0ABP0UUS4_9BRYO</name>
<feature type="transmembrane region" description="Helical" evidence="6">
    <location>
        <begin position="23"/>
        <end position="43"/>
    </location>
</feature>
<evidence type="ECO:0000313" key="8">
    <source>
        <dbReference type="EMBL" id="CAK9231136.1"/>
    </source>
</evidence>
<evidence type="ECO:0000256" key="3">
    <source>
        <dbReference type="ARBA" id="ARBA00022989"/>
    </source>
</evidence>
<dbReference type="Gene3D" id="6.10.140.1320">
    <property type="match status" value="1"/>
</dbReference>
<keyword evidence="9" id="KW-1185">Reference proteome</keyword>
<evidence type="ECO:0000313" key="9">
    <source>
        <dbReference type="Proteomes" id="UP001497512"/>
    </source>
</evidence>
<evidence type="ECO:0000256" key="1">
    <source>
        <dbReference type="ARBA" id="ARBA00004325"/>
    </source>
</evidence>
<evidence type="ECO:0000259" key="7">
    <source>
        <dbReference type="PROSITE" id="PS51503"/>
    </source>
</evidence>
<comment type="subcellular location">
    <subcellularLocation>
        <location evidence="1">Mitochondrion membrane</location>
    </subcellularLocation>
</comment>
<accession>A0ABP0UUS4</accession>
<keyword evidence="5 6" id="KW-0472">Membrane</keyword>
<dbReference type="EMBL" id="OZ019899">
    <property type="protein sequence ID" value="CAK9231136.1"/>
    <property type="molecule type" value="Genomic_DNA"/>
</dbReference>
<dbReference type="InterPro" id="IPR050355">
    <property type="entry name" value="RCF1"/>
</dbReference>
<keyword evidence="4" id="KW-0496">Mitochondrion</keyword>
<proteinExistence type="predicted"/>
<dbReference type="NCBIfam" id="NF033233">
    <property type="entry name" value="twin_helix"/>
    <property type="match status" value="1"/>
</dbReference>
<dbReference type="Pfam" id="PF04588">
    <property type="entry name" value="HIG_1_N"/>
    <property type="match status" value="1"/>
</dbReference>